<dbReference type="Proteomes" id="UP000266673">
    <property type="component" value="Unassembled WGS sequence"/>
</dbReference>
<reference evidence="2 3" key="1">
    <citation type="submission" date="2018-06" db="EMBL/GenBank/DDBJ databases">
        <title>Comparative genomics reveals the genomic features of Rhizophagus irregularis, R. cerebriforme, R. diaphanum and Gigaspora rosea, and their symbiotic lifestyle signature.</title>
        <authorList>
            <person name="Morin E."/>
            <person name="San Clemente H."/>
            <person name="Chen E.C.H."/>
            <person name="De La Providencia I."/>
            <person name="Hainaut M."/>
            <person name="Kuo A."/>
            <person name="Kohler A."/>
            <person name="Murat C."/>
            <person name="Tang N."/>
            <person name="Roy S."/>
            <person name="Loubradou J."/>
            <person name="Henrissat B."/>
            <person name="Grigoriev I.V."/>
            <person name="Corradi N."/>
            <person name="Roux C."/>
            <person name="Martin F.M."/>
        </authorList>
    </citation>
    <scope>NUCLEOTIDE SEQUENCE [LARGE SCALE GENOMIC DNA]</scope>
    <source>
        <strain evidence="2 3">DAOM 194757</strain>
    </source>
</reference>
<dbReference type="AlphaFoldDB" id="A0A397U5C2"/>
<name>A0A397U5C2_9GLOM</name>
<gene>
    <name evidence="2" type="ORF">C2G38_2048854</name>
</gene>
<evidence type="ECO:0000256" key="1">
    <source>
        <dbReference type="SAM" id="MobiDB-lite"/>
    </source>
</evidence>
<dbReference type="EMBL" id="QKWP01002289">
    <property type="protein sequence ID" value="RIB03939.1"/>
    <property type="molecule type" value="Genomic_DNA"/>
</dbReference>
<comment type="caution">
    <text evidence="2">The sequence shown here is derived from an EMBL/GenBank/DDBJ whole genome shotgun (WGS) entry which is preliminary data.</text>
</comment>
<proteinExistence type="predicted"/>
<evidence type="ECO:0000313" key="2">
    <source>
        <dbReference type="EMBL" id="RIB03939.1"/>
    </source>
</evidence>
<evidence type="ECO:0000313" key="3">
    <source>
        <dbReference type="Proteomes" id="UP000266673"/>
    </source>
</evidence>
<feature type="compositionally biased region" description="Acidic residues" evidence="1">
    <location>
        <begin position="31"/>
        <end position="61"/>
    </location>
</feature>
<sequence>MDDNTGDNDSYIFELIQNIEKEIENEVRDLTDDDSDDVDENADETEDEPEDETTDETEEETINIKNKKKNKLPVERLYPQSHYQVYREQSGSCIWCSCNISEYQKIWTQIWVQMANGLRDTIEEICDSGVPRTRNSKTITQMEIEHV</sequence>
<organism evidence="2 3">
    <name type="scientific">Gigaspora rosea</name>
    <dbReference type="NCBI Taxonomy" id="44941"/>
    <lineage>
        <taxon>Eukaryota</taxon>
        <taxon>Fungi</taxon>
        <taxon>Fungi incertae sedis</taxon>
        <taxon>Mucoromycota</taxon>
        <taxon>Glomeromycotina</taxon>
        <taxon>Glomeromycetes</taxon>
        <taxon>Diversisporales</taxon>
        <taxon>Gigasporaceae</taxon>
        <taxon>Gigaspora</taxon>
    </lineage>
</organism>
<accession>A0A397U5C2</accession>
<keyword evidence="3" id="KW-1185">Reference proteome</keyword>
<protein>
    <submittedName>
        <fullName evidence="2">Uncharacterized protein</fullName>
    </submittedName>
</protein>
<feature type="region of interest" description="Disordered" evidence="1">
    <location>
        <begin position="23"/>
        <end position="66"/>
    </location>
</feature>